<name>A0ACB8VD69_9TELE</name>
<reference evidence="1" key="1">
    <citation type="submission" date="2022-04" db="EMBL/GenBank/DDBJ databases">
        <title>Jade perch genome.</title>
        <authorList>
            <person name="Chao B."/>
        </authorList>
    </citation>
    <scope>NUCLEOTIDE SEQUENCE</scope>
    <source>
        <strain evidence="1">CB-2022</strain>
    </source>
</reference>
<comment type="caution">
    <text evidence="1">The sequence shown here is derived from an EMBL/GenBank/DDBJ whole genome shotgun (WGS) entry which is preliminary data.</text>
</comment>
<evidence type="ECO:0000313" key="2">
    <source>
        <dbReference type="Proteomes" id="UP000831701"/>
    </source>
</evidence>
<protein>
    <submittedName>
        <fullName evidence="1">Uncharacterized protein</fullName>
    </submittedName>
</protein>
<dbReference type="EMBL" id="CM041553">
    <property type="protein sequence ID" value="KAI3353440.1"/>
    <property type="molecule type" value="Genomic_DNA"/>
</dbReference>
<feature type="non-terminal residue" evidence="1">
    <location>
        <position position="316"/>
    </location>
</feature>
<organism evidence="1 2">
    <name type="scientific">Scortum barcoo</name>
    <name type="common">barcoo grunter</name>
    <dbReference type="NCBI Taxonomy" id="214431"/>
    <lineage>
        <taxon>Eukaryota</taxon>
        <taxon>Metazoa</taxon>
        <taxon>Chordata</taxon>
        <taxon>Craniata</taxon>
        <taxon>Vertebrata</taxon>
        <taxon>Euteleostomi</taxon>
        <taxon>Actinopterygii</taxon>
        <taxon>Neopterygii</taxon>
        <taxon>Teleostei</taxon>
        <taxon>Neoteleostei</taxon>
        <taxon>Acanthomorphata</taxon>
        <taxon>Eupercaria</taxon>
        <taxon>Centrarchiformes</taxon>
        <taxon>Terapontoidei</taxon>
        <taxon>Terapontidae</taxon>
        <taxon>Scortum</taxon>
    </lineage>
</organism>
<feature type="non-terminal residue" evidence="1">
    <location>
        <position position="1"/>
    </location>
</feature>
<dbReference type="Proteomes" id="UP000831701">
    <property type="component" value="Chromosome 23"/>
</dbReference>
<proteinExistence type="predicted"/>
<sequence length="316" mass="35265">QVEGRRDIIIRCLIEFLGESGEELIKDYQDVGQEAVKEDYSHPIMKIAVIHPDVLCTGKPSLLLTTHQVRNALKKNRGQLGKQAGPDGISSRLLKSSAQDQLCGIFRYTFNLSLKLGRVPQLWKTSCIIPVPKTPHPKELNSYRLVALTSHLTKTLERLVLVHLRPLVSSFMDLLQFTYQPDIGVDDAPRLLGDKLQLAGVDHSPHFLDFGLPHTHRPQFVRVQGFESDRLLCSTGAPQGSGSGSFPVHHLHCRLFIQYSIHVISRSSLMTLLLLALSQMGTTESTEDLFRTLRTGAVRNNLQINAGKTKELVVDV</sequence>
<gene>
    <name evidence="1" type="ORF">L3Q82_019965</name>
</gene>
<evidence type="ECO:0000313" key="1">
    <source>
        <dbReference type="EMBL" id="KAI3353440.1"/>
    </source>
</evidence>
<accession>A0ACB8VD69</accession>
<keyword evidence="2" id="KW-1185">Reference proteome</keyword>